<dbReference type="Ensembl" id="ENSCSRT00000008797.1">
    <property type="protein sequence ID" value="ENSCSRP00000008502.1"/>
    <property type="gene ID" value="ENSCSRG00000006277.1"/>
</dbReference>
<sequence>MFPKDNENRSFHPTHYWREIPNADKVERPWLMYSKTQNTAYCFCCKLFQTNVPATLGSTGTKDWKNLASNLACHEKAANHQRSFHRWKELEMRLRLKATIDDQHQEKIASESLYWQNVLKRLIVILRMLATQNLALRGTSDQLYVPNNGNFLKIVELMAEFDAVLQEHLRRVTTQEMYTPHYPGKTIQNEIIQLLATKVKQKIVADLNSARYYSVILDYTPDISHNEQITLMVHFVTTTEPSENVPAMVTVREHFLEFIDIDDTTGAGMTNVLLKKLEDTGIAVADMRGQGYDNGVNMRRKNREVQIRIRELNPQAFFVPCSSRSLNSVVSNAASASSEAAEFFNHIKHQIGKIDDAIVAIMEDNAMTGTVHGRTVAEGNGITRNIHNFKFLCGLVLWHDILFEINVVSKRLQGVDLDISGAMEQLDKAKSYLQSYQSDEGFQNVLKSAQNLAEELHTEALVPPIQEYKSHRRRYFDYEAWDNPERDLKQQFKVEFFNQVLHCSIYSIFGMLYDIPKLLTISEEDLHQQCRALETALTHDDMCDIDASDLGDELKMTILFPNVFVALRILLTLPVTVASGERSFSKLKLIKTHLRSTMTQERLVGLATISTEHDLAQTVDLQEAVSNLCNQEGTESTTLIIQTDKNASELTDVNFQCIPSTI</sequence>
<feature type="domain" description="HAT C-terminal dimerisation" evidence="1">
    <location>
        <begin position="559"/>
        <end position="615"/>
    </location>
</feature>
<evidence type="ECO:0000259" key="1">
    <source>
        <dbReference type="Pfam" id="PF05699"/>
    </source>
</evidence>
<accession>A0A8C3S7H5</accession>
<evidence type="ECO:0000259" key="2">
    <source>
        <dbReference type="Pfam" id="PF14291"/>
    </source>
</evidence>
<reference evidence="3" key="1">
    <citation type="submission" date="2025-08" db="UniProtKB">
        <authorList>
            <consortium name="Ensembl"/>
        </authorList>
    </citation>
    <scope>IDENTIFICATION</scope>
</reference>
<proteinExistence type="predicted"/>
<keyword evidence="4" id="KW-1185">Reference proteome</keyword>
<dbReference type="InterPro" id="IPR008906">
    <property type="entry name" value="HATC_C_dom"/>
</dbReference>
<reference evidence="3" key="2">
    <citation type="submission" date="2025-09" db="UniProtKB">
        <authorList>
            <consortium name="Ensembl"/>
        </authorList>
    </citation>
    <scope>IDENTIFICATION</scope>
</reference>
<name>A0A8C3S7H5_CHESE</name>
<dbReference type="Proteomes" id="UP000694403">
    <property type="component" value="Unplaced"/>
</dbReference>
<evidence type="ECO:0000313" key="4">
    <source>
        <dbReference type="Proteomes" id="UP000694403"/>
    </source>
</evidence>
<dbReference type="PANTHER" id="PTHR45749">
    <property type="match status" value="1"/>
</dbReference>
<dbReference type="PANTHER" id="PTHR45749:SF35">
    <property type="entry name" value="AC-LIKE TRANSPOSASE-RELATED"/>
    <property type="match status" value="1"/>
</dbReference>
<dbReference type="AlphaFoldDB" id="A0A8C3S7H5"/>
<evidence type="ECO:0000313" key="3">
    <source>
        <dbReference type="Ensembl" id="ENSCSRP00000008502.1"/>
    </source>
</evidence>
<dbReference type="GO" id="GO:0046983">
    <property type="term" value="F:protein dimerization activity"/>
    <property type="evidence" value="ECO:0007669"/>
    <property type="project" value="InterPro"/>
</dbReference>
<protein>
    <recommendedName>
        <fullName evidence="5">TTF-type domain-containing protein</fullName>
    </recommendedName>
</protein>
<feature type="domain" description="DUF4371" evidence="2">
    <location>
        <begin position="118"/>
        <end position="299"/>
    </location>
</feature>
<organism evidence="3 4">
    <name type="scientific">Chelydra serpentina</name>
    <name type="common">Snapping turtle</name>
    <name type="synonym">Testudo serpentina</name>
    <dbReference type="NCBI Taxonomy" id="8475"/>
    <lineage>
        <taxon>Eukaryota</taxon>
        <taxon>Metazoa</taxon>
        <taxon>Chordata</taxon>
        <taxon>Craniata</taxon>
        <taxon>Vertebrata</taxon>
        <taxon>Euteleostomi</taxon>
        <taxon>Archelosauria</taxon>
        <taxon>Testudinata</taxon>
        <taxon>Testudines</taxon>
        <taxon>Cryptodira</taxon>
        <taxon>Durocryptodira</taxon>
        <taxon>Americhelydia</taxon>
        <taxon>Chelydroidea</taxon>
        <taxon>Chelydridae</taxon>
        <taxon>Chelydra</taxon>
    </lineage>
</organism>
<dbReference type="Pfam" id="PF05699">
    <property type="entry name" value="Dimer_Tnp_hAT"/>
    <property type="match status" value="1"/>
</dbReference>
<evidence type="ECO:0008006" key="5">
    <source>
        <dbReference type="Google" id="ProtNLM"/>
    </source>
</evidence>
<dbReference type="InterPro" id="IPR025398">
    <property type="entry name" value="DUF4371"/>
</dbReference>
<dbReference type="Pfam" id="PF14291">
    <property type="entry name" value="DUF4371"/>
    <property type="match status" value="1"/>
</dbReference>